<keyword evidence="6 7" id="KW-0472">Membrane</keyword>
<dbReference type="STRING" id="1308866.J416_14021"/>
<dbReference type="eggNOG" id="COG0697">
    <property type="taxonomic scope" value="Bacteria"/>
</dbReference>
<dbReference type="Pfam" id="PF00892">
    <property type="entry name" value="EamA"/>
    <property type="match status" value="2"/>
</dbReference>
<feature type="transmembrane region" description="Helical" evidence="7">
    <location>
        <begin position="209"/>
        <end position="230"/>
    </location>
</feature>
<comment type="caution">
    <text evidence="9">The sequence shown here is derived from an EMBL/GenBank/DDBJ whole genome shotgun (WGS) entry which is preliminary data.</text>
</comment>
<protein>
    <recommendedName>
        <fullName evidence="8">EamA domain-containing protein</fullName>
    </recommendedName>
</protein>
<accession>N4WMT9</accession>
<evidence type="ECO:0000256" key="4">
    <source>
        <dbReference type="ARBA" id="ARBA00022692"/>
    </source>
</evidence>
<dbReference type="AlphaFoldDB" id="N4WMT9"/>
<feature type="transmembrane region" description="Helical" evidence="7">
    <location>
        <begin position="90"/>
        <end position="112"/>
    </location>
</feature>
<evidence type="ECO:0000256" key="3">
    <source>
        <dbReference type="ARBA" id="ARBA00022475"/>
    </source>
</evidence>
<feature type="transmembrane region" description="Helical" evidence="7">
    <location>
        <begin position="148"/>
        <end position="169"/>
    </location>
</feature>
<evidence type="ECO:0000256" key="1">
    <source>
        <dbReference type="ARBA" id="ARBA00004651"/>
    </source>
</evidence>
<comment type="similarity">
    <text evidence="2">Belongs to the EamA transporter family.</text>
</comment>
<organism evidence="9 10">
    <name type="scientific">Gracilibacillus halophilus YIM-C55.5</name>
    <dbReference type="NCBI Taxonomy" id="1308866"/>
    <lineage>
        <taxon>Bacteria</taxon>
        <taxon>Bacillati</taxon>
        <taxon>Bacillota</taxon>
        <taxon>Bacilli</taxon>
        <taxon>Bacillales</taxon>
        <taxon>Bacillaceae</taxon>
        <taxon>Gracilibacillus</taxon>
    </lineage>
</organism>
<dbReference type="OrthoDB" id="9787117at2"/>
<dbReference type="PANTHER" id="PTHR32322">
    <property type="entry name" value="INNER MEMBRANE TRANSPORTER"/>
    <property type="match status" value="1"/>
</dbReference>
<dbReference type="PATRIC" id="fig|1308866.3.peg.2828"/>
<feature type="domain" description="EamA" evidence="8">
    <location>
        <begin position="5"/>
        <end position="140"/>
    </location>
</feature>
<evidence type="ECO:0000256" key="7">
    <source>
        <dbReference type="SAM" id="Phobius"/>
    </source>
</evidence>
<proteinExistence type="inferred from homology"/>
<feature type="transmembrane region" description="Helical" evidence="7">
    <location>
        <begin position="124"/>
        <end position="142"/>
    </location>
</feature>
<evidence type="ECO:0000256" key="5">
    <source>
        <dbReference type="ARBA" id="ARBA00022989"/>
    </source>
</evidence>
<feature type="transmembrane region" description="Helical" evidence="7">
    <location>
        <begin position="181"/>
        <end position="203"/>
    </location>
</feature>
<feature type="transmembrane region" description="Helical" evidence="7">
    <location>
        <begin position="242"/>
        <end position="261"/>
    </location>
</feature>
<dbReference type="EMBL" id="APML01000072">
    <property type="protein sequence ID" value="ENH95835.1"/>
    <property type="molecule type" value="Genomic_DNA"/>
</dbReference>
<feature type="transmembrane region" description="Helical" evidence="7">
    <location>
        <begin position="267"/>
        <end position="285"/>
    </location>
</feature>
<keyword evidence="4 7" id="KW-0812">Transmembrane</keyword>
<name>N4WMT9_9BACI</name>
<evidence type="ECO:0000313" key="10">
    <source>
        <dbReference type="Proteomes" id="UP000012283"/>
    </source>
</evidence>
<evidence type="ECO:0000256" key="2">
    <source>
        <dbReference type="ARBA" id="ARBA00007362"/>
    </source>
</evidence>
<comment type="subcellular location">
    <subcellularLocation>
        <location evidence="1">Cell membrane</location>
        <topology evidence="1">Multi-pass membrane protein</topology>
    </subcellularLocation>
</comment>
<dbReference type="InterPro" id="IPR000620">
    <property type="entry name" value="EamA_dom"/>
</dbReference>
<feature type="domain" description="EamA" evidence="8">
    <location>
        <begin position="151"/>
        <end position="284"/>
    </location>
</feature>
<dbReference type="InterPro" id="IPR037185">
    <property type="entry name" value="EmrE-like"/>
</dbReference>
<evidence type="ECO:0000313" key="9">
    <source>
        <dbReference type="EMBL" id="ENH95835.1"/>
    </source>
</evidence>
<dbReference type="RefSeq" id="WP_003473548.1">
    <property type="nucleotide sequence ID" value="NZ_APML01000072.1"/>
</dbReference>
<evidence type="ECO:0000256" key="6">
    <source>
        <dbReference type="ARBA" id="ARBA00023136"/>
    </source>
</evidence>
<sequence length="289" mass="31183">MNQRSALLFILLGAMLWGTTGTAQSFAPHSAHPIAVGTVRLAVGGVTLFLFVWIKGKLQLNHVHHWPKLAIFFATVAMAAYQPLFFSGVAVTGVAVGTVVAIGSAPILTGLLEWFMYRTIPDRRWWLATLFAIMGCTLLVSTDKDVTISPLGIAMSLGAGFSFSLYTISSKNVLTRISSEIVVAVVFTCAALMLSPLLFVYDFSWLLQINGWLVALHLGVVATALAYLLFSFGLVGAPASTAVTLSLAEPLTASVLSIIIVKETLTVQIWIGLFCMFIALLFLSIRKKQ</sequence>
<feature type="transmembrane region" description="Helical" evidence="7">
    <location>
        <begin position="33"/>
        <end position="54"/>
    </location>
</feature>
<dbReference type="Proteomes" id="UP000012283">
    <property type="component" value="Unassembled WGS sequence"/>
</dbReference>
<keyword evidence="10" id="KW-1185">Reference proteome</keyword>
<dbReference type="PANTHER" id="PTHR32322:SF18">
    <property type="entry name" value="S-ADENOSYLMETHIONINE_S-ADENOSYLHOMOCYSTEINE TRANSPORTER"/>
    <property type="match status" value="1"/>
</dbReference>
<feature type="transmembrane region" description="Helical" evidence="7">
    <location>
        <begin position="66"/>
        <end position="84"/>
    </location>
</feature>
<gene>
    <name evidence="9" type="ORF">J416_14021</name>
</gene>
<dbReference type="InterPro" id="IPR050638">
    <property type="entry name" value="AA-Vitamin_Transporters"/>
</dbReference>
<dbReference type="SUPFAM" id="SSF103481">
    <property type="entry name" value="Multidrug resistance efflux transporter EmrE"/>
    <property type="match status" value="2"/>
</dbReference>
<reference evidence="9 10" key="1">
    <citation type="submission" date="2013-03" db="EMBL/GenBank/DDBJ databases">
        <title>Draft genome sequence of Gracibacillus halophilus YIM-C55.5, a moderately halophilic and thermophilic organism from the Xiaochaidamu salt lake.</title>
        <authorList>
            <person name="Sugumar T."/>
            <person name="Polireddy D.R."/>
            <person name="Antony A."/>
            <person name="Madhava Y.R."/>
            <person name="Sivakumar N."/>
        </authorList>
    </citation>
    <scope>NUCLEOTIDE SEQUENCE [LARGE SCALE GENOMIC DNA]</scope>
    <source>
        <strain evidence="9 10">YIM-C55.5</strain>
    </source>
</reference>
<evidence type="ECO:0000259" key="8">
    <source>
        <dbReference type="Pfam" id="PF00892"/>
    </source>
</evidence>
<keyword evidence="3" id="KW-1003">Cell membrane</keyword>
<dbReference type="GO" id="GO:0005886">
    <property type="term" value="C:plasma membrane"/>
    <property type="evidence" value="ECO:0007669"/>
    <property type="project" value="UniProtKB-SubCell"/>
</dbReference>
<keyword evidence="5 7" id="KW-1133">Transmembrane helix</keyword>